<evidence type="ECO:0000313" key="2">
    <source>
        <dbReference type="Proteomes" id="UP000244004"/>
    </source>
</evidence>
<dbReference type="EMBL" id="PNXT01000001">
    <property type="protein sequence ID" value="PTX89668.1"/>
    <property type="molecule type" value="Genomic_DNA"/>
</dbReference>
<dbReference type="AlphaFoldDB" id="A0A431SIL9"/>
<comment type="caution">
    <text evidence="1">The sequence shown here is derived from an EMBL/GenBank/DDBJ whole genome shotgun (WGS) entry which is preliminary data.</text>
</comment>
<dbReference type="Gene3D" id="3.20.20.70">
    <property type="entry name" value="Aldolase class I"/>
    <property type="match status" value="1"/>
</dbReference>
<dbReference type="Proteomes" id="UP000244004">
    <property type="component" value="Unassembled WGS sequence"/>
</dbReference>
<dbReference type="InterPro" id="IPR013785">
    <property type="entry name" value="Aldolase_TIM"/>
</dbReference>
<dbReference type="SUPFAM" id="SSF51569">
    <property type="entry name" value="Aldolase"/>
    <property type="match status" value="1"/>
</dbReference>
<evidence type="ECO:0000313" key="1">
    <source>
        <dbReference type="EMBL" id="PTX89668.1"/>
    </source>
</evidence>
<protein>
    <submittedName>
        <fullName evidence="1">Uncharacterized protein</fullName>
    </submittedName>
</protein>
<accession>A0A431SIL9</accession>
<gene>
    <name evidence="1" type="ORF">C1O12_15285</name>
</gene>
<dbReference type="PANTHER" id="PTHR46911">
    <property type="match status" value="1"/>
</dbReference>
<name>A0A431SIL9_9ENTR</name>
<sequence>MLNTPAPRAGSRQTYVEVSTPNVYLDQIEYFCHYFSRRSDVCNSVHPQNDRDTGVASAELAVVVVISIVGPVSEAPPGIHRHNTKCAVPEVFLLAGPARRCCLHEHHVR</sequence>
<reference evidence="1 2" key="1">
    <citation type="submission" date="2018-01" db="EMBL/GenBank/DDBJ databases">
        <title>Geographic spread and resistance mechanisms of dominant carbapenem-resistant Enterobacter cloacae complex clones ST171 and ST78.</title>
        <authorList>
            <person name="Gomez-Simmonds A."/>
            <person name="Annavajhala M.K."/>
            <person name="Wang Z."/>
            <person name="Macesic N."/>
            <person name="Hu Y."/>
            <person name="Giddins M.J."/>
            <person name="O'Malley A."/>
            <person name="Toussaint N.C."/>
            <person name="Whittier S."/>
            <person name="Torres V.J."/>
            <person name="Uhlemann A.-C."/>
        </authorList>
    </citation>
    <scope>NUCLEOTIDE SEQUENCE [LARGE SCALE GENOMIC DNA]</scope>
    <source>
        <strain evidence="1 2">78</strain>
    </source>
</reference>
<dbReference type="PANTHER" id="PTHR46911:SF1">
    <property type="entry name" value="2-ISOPROPYLMALATE SYNTHASE"/>
    <property type="match status" value="1"/>
</dbReference>
<organism evidence="1 2">
    <name type="scientific">Enterobacter hormaechei</name>
    <dbReference type="NCBI Taxonomy" id="158836"/>
    <lineage>
        <taxon>Bacteria</taxon>
        <taxon>Pseudomonadati</taxon>
        <taxon>Pseudomonadota</taxon>
        <taxon>Gammaproteobacteria</taxon>
        <taxon>Enterobacterales</taxon>
        <taxon>Enterobacteriaceae</taxon>
        <taxon>Enterobacter</taxon>
        <taxon>Enterobacter cloacae complex</taxon>
    </lineage>
</organism>
<proteinExistence type="predicted"/>